<evidence type="ECO:0000256" key="1">
    <source>
        <dbReference type="ARBA" id="ARBA00022679"/>
    </source>
</evidence>
<dbReference type="Proteomes" id="UP000579605">
    <property type="component" value="Unassembled WGS sequence"/>
</dbReference>
<keyword evidence="4" id="KW-0804">Transcription</keyword>
<keyword evidence="1" id="KW-0808">Transferase</keyword>
<dbReference type="Pfam" id="PF01590">
    <property type="entry name" value="GAF"/>
    <property type="match status" value="1"/>
</dbReference>
<dbReference type="GO" id="GO:0003723">
    <property type="term" value="F:RNA binding"/>
    <property type="evidence" value="ECO:0007669"/>
    <property type="project" value="InterPro"/>
</dbReference>
<proteinExistence type="predicted"/>
<accession>A0A852Z7F4</accession>
<dbReference type="PROSITE" id="PS50921">
    <property type="entry name" value="ANTAR"/>
    <property type="match status" value="1"/>
</dbReference>
<keyword evidence="2" id="KW-0418">Kinase</keyword>
<evidence type="ECO:0000313" key="7">
    <source>
        <dbReference type="Proteomes" id="UP000579605"/>
    </source>
</evidence>
<dbReference type="AlphaFoldDB" id="A0A852Z7F4"/>
<protein>
    <submittedName>
        <fullName evidence="6">GAF domain-containing protein</fullName>
    </submittedName>
</protein>
<dbReference type="InterPro" id="IPR005561">
    <property type="entry name" value="ANTAR"/>
</dbReference>
<dbReference type="Gene3D" id="3.30.450.40">
    <property type="match status" value="1"/>
</dbReference>
<gene>
    <name evidence="6" type="ORF">F4554_000783</name>
</gene>
<name>A0A852Z7F4_9ACTN</name>
<evidence type="ECO:0000313" key="6">
    <source>
        <dbReference type="EMBL" id="NYH88145.1"/>
    </source>
</evidence>
<organism evidence="6 7">
    <name type="scientific">Actinopolymorpha rutila</name>
    <dbReference type="NCBI Taxonomy" id="446787"/>
    <lineage>
        <taxon>Bacteria</taxon>
        <taxon>Bacillati</taxon>
        <taxon>Actinomycetota</taxon>
        <taxon>Actinomycetes</taxon>
        <taxon>Propionibacteriales</taxon>
        <taxon>Actinopolymorphaceae</taxon>
        <taxon>Actinopolymorpha</taxon>
    </lineage>
</organism>
<evidence type="ECO:0000256" key="3">
    <source>
        <dbReference type="ARBA" id="ARBA00023015"/>
    </source>
</evidence>
<dbReference type="EMBL" id="JACBZH010000001">
    <property type="protein sequence ID" value="NYH88145.1"/>
    <property type="molecule type" value="Genomic_DNA"/>
</dbReference>
<dbReference type="SMART" id="SM01012">
    <property type="entry name" value="ANTAR"/>
    <property type="match status" value="1"/>
</dbReference>
<evidence type="ECO:0000256" key="2">
    <source>
        <dbReference type="ARBA" id="ARBA00022777"/>
    </source>
</evidence>
<dbReference type="Pfam" id="PF03861">
    <property type="entry name" value="ANTAR"/>
    <property type="match status" value="1"/>
</dbReference>
<dbReference type="InterPro" id="IPR003018">
    <property type="entry name" value="GAF"/>
</dbReference>
<dbReference type="InterPro" id="IPR012074">
    <property type="entry name" value="GAF_ANTAR"/>
</dbReference>
<dbReference type="PIRSF" id="PIRSF036625">
    <property type="entry name" value="GAF_ANTAR"/>
    <property type="match status" value="1"/>
</dbReference>
<dbReference type="SUPFAM" id="SSF55781">
    <property type="entry name" value="GAF domain-like"/>
    <property type="match status" value="1"/>
</dbReference>
<dbReference type="InterPro" id="IPR029016">
    <property type="entry name" value="GAF-like_dom_sf"/>
</dbReference>
<dbReference type="GO" id="GO:0016301">
    <property type="term" value="F:kinase activity"/>
    <property type="evidence" value="ECO:0007669"/>
    <property type="project" value="UniProtKB-KW"/>
</dbReference>
<dbReference type="RefSeq" id="WP_179786088.1">
    <property type="nucleotide sequence ID" value="NZ_BAAARR010000004.1"/>
</dbReference>
<sequence>MRTVTERELIAAFVALAGSPDDHGVDDQLGSLVRGATSLLDVGAAGVLLADADGMLGVAASSDDVVAQVEAAALAGPDGPGVDCYRTHAAVGTPDLGTALDRWPRFAALALGAGYTGAYALPLRVPGEVIGAVILHRAAPANGTATGTWPGDDALALAQGLADVAAATVVRRRELRHSGVLAQQLRSALDSRVVIEQAKGVLAERGGFGVDEAFTVLRGYARRNRIRLADLADGIVDGAVDTRPLLGRGHNSPATEARGRR</sequence>
<reference evidence="6 7" key="1">
    <citation type="submission" date="2020-07" db="EMBL/GenBank/DDBJ databases">
        <title>Sequencing the genomes of 1000 actinobacteria strains.</title>
        <authorList>
            <person name="Klenk H.-P."/>
        </authorList>
    </citation>
    <scope>NUCLEOTIDE SEQUENCE [LARGE SCALE GENOMIC DNA]</scope>
    <source>
        <strain evidence="6 7">DSM 18448</strain>
    </source>
</reference>
<dbReference type="SUPFAM" id="SSF52172">
    <property type="entry name" value="CheY-like"/>
    <property type="match status" value="1"/>
</dbReference>
<dbReference type="Gene3D" id="1.10.10.10">
    <property type="entry name" value="Winged helix-like DNA-binding domain superfamily/Winged helix DNA-binding domain"/>
    <property type="match status" value="1"/>
</dbReference>
<evidence type="ECO:0000256" key="4">
    <source>
        <dbReference type="ARBA" id="ARBA00023163"/>
    </source>
</evidence>
<feature type="domain" description="ANTAR" evidence="5">
    <location>
        <begin position="175"/>
        <end position="236"/>
    </location>
</feature>
<evidence type="ECO:0000259" key="5">
    <source>
        <dbReference type="PROSITE" id="PS50921"/>
    </source>
</evidence>
<dbReference type="InterPro" id="IPR036388">
    <property type="entry name" value="WH-like_DNA-bd_sf"/>
</dbReference>
<keyword evidence="7" id="KW-1185">Reference proteome</keyword>
<keyword evidence="3" id="KW-0805">Transcription regulation</keyword>
<comment type="caution">
    <text evidence="6">The sequence shown here is derived from an EMBL/GenBank/DDBJ whole genome shotgun (WGS) entry which is preliminary data.</text>
</comment>
<dbReference type="InterPro" id="IPR011006">
    <property type="entry name" value="CheY-like_superfamily"/>
</dbReference>